<evidence type="ECO:0000256" key="3">
    <source>
        <dbReference type="ARBA" id="ARBA00022618"/>
    </source>
</evidence>
<keyword evidence="15" id="KW-0460">Magnesium</keyword>
<reference evidence="20 21" key="1">
    <citation type="submission" date="2018-11" db="EMBL/GenBank/DDBJ databases">
        <title>Genomic Encyclopedia of Type Strains, Phase IV (KMG-IV): sequencing the most valuable type-strain genomes for metagenomic binning, comparative biology and taxonomic classification.</title>
        <authorList>
            <person name="Goeker M."/>
        </authorList>
    </citation>
    <scope>NUCLEOTIDE SEQUENCE [LARGE SCALE GENOMIC DNA]</scope>
    <source>
        <strain evidence="20 21">DSM 102936</strain>
    </source>
</reference>
<dbReference type="InterPro" id="IPR005761">
    <property type="entry name" value="UDP-N-AcMur-Glu-dNH2Pim_ligase"/>
</dbReference>
<comment type="similarity">
    <text evidence="2 15">Belongs to the MurCDEF family. MurE subfamily.</text>
</comment>
<dbReference type="FunFam" id="3.90.190.20:FF:000006">
    <property type="entry name" value="UDP-N-acetylmuramoyl-L-alanyl-D-glutamate--2,6-diaminopimelate ligase"/>
    <property type="match status" value="1"/>
</dbReference>
<name>A0A3N5BM15_9THEO</name>
<feature type="short sequence motif" description="Meso-diaminopimelate recognition motif" evidence="15">
    <location>
        <begin position="404"/>
        <end position="407"/>
    </location>
</feature>
<evidence type="ECO:0000256" key="2">
    <source>
        <dbReference type="ARBA" id="ARBA00005898"/>
    </source>
</evidence>
<dbReference type="Proteomes" id="UP000282654">
    <property type="component" value="Unassembled WGS sequence"/>
</dbReference>
<dbReference type="SUPFAM" id="SSF63418">
    <property type="entry name" value="MurE/MurF N-terminal domain"/>
    <property type="match status" value="1"/>
</dbReference>
<keyword evidence="5 15" id="KW-0573">Peptidoglycan synthesis</keyword>
<feature type="domain" description="Mur ligase central" evidence="19">
    <location>
        <begin position="103"/>
        <end position="308"/>
    </location>
</feature>
<feature type="binding site" evidence="15">
    <location>
        <begin position="147"/>
        <end position="148"/>
    </location>
    <ligand>
        <name>UDP-N-acetyl-alpha-D-muramoyl-L-alanyl-D-glutamate</name>
        <dbReference type="ChEBI" id="CHEBI:83900"/>
    </ligand>
</feature>
<keyword evidence="21" id="KW-1185">Reference proteome</keyword>
<evidence type="ECO:0000256" key="4">
    <source>
        <dbReference type="ARBA" id="ARBA00022960"/>
    </source>
</evidence>
<dbReference type="PANTHER" id="PTHR23135">
    <property type="entry name" value="MUR LIGASE FAMILY MEMBER"/>
    <property type="match status" value="1"/>
</dbReference>
<dbReference type="GO" id="GO:0008360">
    <property type="term" value="P:regulation of cell shape"/>
    <property type="evidence" value="ECO:0007669"/>
    <property type="project" value="UniProtKB-KW"/>
</dbReference>
<comment type="PTM">
    <text evidence="15">Carboxylation is probably crucial for Mg(2+) binding and, consequently, for the gamma-phosphate positioning of ATP.</text>
</comment>
<feature type="binding site" evidence="15">
    <location>
        <position position="182"/>
    </location>
    <ligand>
        <name>UDP-N-acetyl-alpha-D-muramoyl-L-alanyl-D-glutamate</name>
        <dbReference type="ChEBI" id="CHEBI:83900"/>
    </ligand>
</feature>
<dbReference type="SUPFAM" id="SSF53623">
    <property type="entry name" value="MurD-like peptide ligases, catalytic domain"/>
    <property type="match status" value="1"/>
</dbReference>
<proteinExistence type="inferred from homology"/>
<sequence length="494" mass="53387">MATESLKEALTRVFALAPAGLAYDSRRVQPGFVFFAIKGFRQDGHDFVGDAIRRGAVGVVVEKEVAVPPGVVAVCVPDTRRALALAAAAFYGHPDRQLRLVGVTGTNGKTTTTHLIRAIYEAQGEKTGLIGTLWAMIGDAVLPAERTTPESLDLQALLRRMVDEGVKTVVMEVSSHALALERVTGIEYDIAVFTNLTQDHLDFHRDMEDYYAAKARLFLELKQPGVKGRPKRAVLNVDDPYGQRLAAASGGKVVTYGVEREAAFRAREIELGRDGTTFTVEWAGGAVPVRLQLVGRFNVYNALAAFAVGVTEGYPVARVVEALEGVPAVPGRFERVDVGQDFAVVVDYAHTPDGLENVLRAARAQTRGRVIVVFGCGGDRDPGKRPLMGEIAAKLADFTVITSDNPRSEDPQRIIAAIERGFRRCGAPDSYAVEADRRAAIALALGQAQAGDIVVLAGKGHEDYQIIGDKKLPFDDRKVAAEILREMIGERDGE</sequence>
<evidence type="ECO:0000256" key="6">
    <source>
        <dbReference type="ARBA" id="ARBA00023306"/>
    </source>
</evidence>
<dbReference type="GO" id="GO:0000287">
    <property type="term" value="F:magnesium ion binding"/>
    <property type="evidence" value="ECO:0007669"/>
    <property type="project" value="UniProtKB-UniRule"/>
</dbReference>
<dbReference type="PANTHER" id="PTHR23135:SF4">
    <property type="entry name" value="UDP-N-ACETYLMURAMOYL-L-ALANYL-D-GLUTAMATE--2,6-DIAMINOPIMELATE LIGASE MURE HOMOLOG, CHLOROPLASTIC"/>
    <property type="match status" value="1"/>
</dbReference>
<dbReference type="NCBIfam" id="TIGR01085">
    <property type="entry name" value="murE"/>
    <property type="match status" value="1"/>
</dbReference>
<feature type="binding site" evidence="15">
    <location>
        <begin position="105"/>
        <end position="111"/>
    </location>
    <ligand>
        <name>ATP</name>
        <dbReference type="ChEBI" id="CHEBI:30616"/>
    </ligand>
</feature>
<feature type="domain" description="Mur ligase C-terminal" evidence="18">
    <location>
        <begin position="331"/>
        <end position="460"/>
    </location>
</feature>
<feature type="binding site" evidence="15">
    <location>
        <position position="462"/>
    </location>
    <ligand>
        <name>meso-2,6-diaminopimelate</name>
        <dbReference type="ChEBI" id="CHEBI:57791"/>
    </ligand>
</feature>
<evidence type="ECO:0000256" key="16">
    <source>
        <dbReference type="RuleBase" id="RU004135"/>
    </source>
</evidence>
<dbReference type="InterPro" id="IPR000713">
    <property type="entry name" value="Mur_ligase_N"/>
</dbReference>
<dbReference type="EC" id="6.3.2.13" evidence="10 15"/>
<evidence type="ECO:0000259" key="17">
    <source>
        <dbReference type="Pfam" id="PF01225"/>
    </source>
</evidence>
<dbReference type="Pfam" id="PF01225">
    <property type="entry name" value="Mur_ligase"/>
    <property type="match status" value="1"/>
</dbReference>
<keyword evidence="15" id="KW-0067">ATP-binding</keyword>
<comment type="pathway">
    <text evidence="1 15 16">Cell wall biogenesis; peptidoglycan biosynthesis.</text>
</comment>
<feature type="binding site" evidence="15">
    <location>
        <position position="25"/>
    </location>
    <ligand>
        <name>UDP-N-acetyl-alpha-D-muramoyl-L-alanyl-D-glutamate</name>
        <dbReference type="ChEBI" id="CHEBI:83900"/>
    </ligand>
</feature>
<dbReference type="Pfam" id="PF08245">
    <property type="entry name" value="Mur_ligase_M"/>
    <property type="match status" value="1"/>
</dbReference>
<evidence type="ECO:0000256" key="5">
    <source>
        <dbReference type="ARBA" id="ARBA00022984"/>
    </source>
</evidence>
<dbReference type="InterPro" id="IPR004101">
    <property type="entry name" value="Mur_ligase_C"/>
</dbReference>
<comment type="function">
    <text evidence="9 15">Catalyzes the addition of meso-diaminopimelic acid to the nucleotide precursor UDP-N-acetylmuramoyl-L-alanyl-D-glutamate (UMAG) in the biosynthesis of bacterial cell-wall peptidoglycan.</text>
</comment>
<evidence type="ECO:0000256" key="12">
    <source>
        <dbReference type="ARBA" id="ARBA00075482"/>
    </source>
</evidence>
<dbReference type="GO" id="GO:0005524">
    <property type="term" value="F:ATP binding"/>
    <property type="evidence" value="ECO:0007669"/>
    <property type="project" value="UniProtKB-UniRule"/>
</dbReference>
<organism evidence="20 21">
    <name type="scientific">Thermodesulfitimonas autotrophica</name>
    <dbReference type="NCBI Taxonomy" id="1894989"/>
    <lineage>
        <taxon>Bacteria</taxon>
        <taxon>Bacillati</taxon>
        <taxon>Bacillota</taxon>
        <taxon>Clostridia</taxon>
        <taxon>Thermoanaerobacterales</taxon>
        <taxon>Thermoanaerobacteraceae</taxon>
        <taxon>Thermodesulfitimonas</taxon>
    </lineage>
</organism>
<evidence type="ECO:0000256" key="14">
    <source>
        <dbReference type="ARBA" id="ARBA00081560"/>
    </source>
</evidence>
<feature type="binding site" evidence="15">
    <location>
        <position position="458"/>
    </location>
    <ligand>
        <name>meso-2,6-diaminopimelate</name>
        <dbReference type="ChEBI" id="CHEBI:57791"/>
    </ligand>
</feature>
<gene>
    <name evidence="15" type="primary">murE</name>
    <name evidence="20" type="ORF">EDD75_1043</name>
</gene>
<dbReference type="OrthoDB" id="9800958at2"/>
<dbReference type="HAMAP" id="MF_00208">
    <property type="entry name" value="MurE"/>
    <property type="match status" value="1"/>
</dbReference>
<evidence type="ECO:0000256" key="7">
    <source>
        <dbReference type="ARBA" id="ARBA00023316"/>
    </source>
</evidence>
<dbReference type="GO" id="GO:0009252">
    <property type="term" value="P:peptidoglycan biosynthetic process"/>
    <property type="evidence" value="ECO:0007669"/>
    <property type="project" value="UniProtKB-UniRule"/>
</dbReference>
<evidence type="ECO:0000259" key="18">
    <source>
        <dbReference type="Pfam" id="PF02875"/>
    </source>
</evidence>
<accession>A0A3N5BM15</accession>
<dbReference type="InterPro" id="IPR035911">
    <property type="entry name" value="MurE/MurF_N"/>
</dbReference>
<keyword evidence="15" id="KW-0547">Nucleotide-binding</keyword>
<feature type="binding site" evidence="15">
    <location>
        <begin position="404"/>
        <end position="407"/>
    </location>
    <ligand>
        <name>meso-2,6-diaminopimelate</name>
        <dbReference type="ChEBI" id="CHEBI:57791"/>
    </ligand>
</feature>
<comment type="cofactor">
    <cofactor evidence="15">
        <name>Mg(2+)</name>
        <dbReference type="ChEBI" id="CHEBI:18420"/>
    </cofactor>
</comment>
<feature type="domain" description="Mur ligase N-terminal catalytic" evidence="17">
    <location>
        <begin position="20"/>
        <end position="91"/>
    </location>
</feature>
<dbReference type="EMBL" id="RKRE01000002">
    <property type="protein sequence ID" value="RPF46785.1"/>
    <property type="molecule type" value="Genomic_DNA"/>
</dbReference>
<evidence type="ECO:0000256" key="9">
    <source>
        <dbReference type="ARBA" id="ARBA00056782"/>
    </source>
</evidence>
<keyword evidence="4 15" id="KW-0133">Cell shape</keyword>
<keyword evidence="15 20" id="KW-0436">Ligase</keyword>
<dbReference type="AlphaFoldDB" id="A0A3N5BM15"/>
<evidence type="ECO:0000256" key="13">
    <source>
        <dbReference type="ARBA" id="ARBA00076158"/>
    </source>
</evidence>
<evidence type="ECO:0000313" key="20">
    <source>
        <dbReference type="EMBL" id="RPF46785.1"/>
    </source>
</evidence>
<comment type="caution">
    <text evidence="20">The sequence shown here is derived from an EMBL/GenBank/DDBJ whole genome shotgun (WGS) entry which is preliminary data.</text>
</comment>
<feature type="binding site" evidence="15">
    <location>
        <position position="380"/>
    </location>
    <ligand>
        <name>meso-2,6-diaminopimelate</name>
        <dbReference type="ChEBI" id="CHEBI:57791"/>
    </ligand>
</feature>
<keyword evidence="3 15" id="KW-0132">Cell division</keyword>
<dbReference type="NCBIfam" id="NF001124">
    <property type="entry name" value="PRK00139.1-2"/>
    <property type="match status" value="1"/>
</dbReference>
<dbReference type="GO" id="GO:0051301">
    <property type="term" value="P:cell division"/>
    <property type="evidence" value="ECO:0007669"/>
    <property type="project" value="UniProtKB-KW"/>
</dbReference>
<evidence type="ECO:0000256" key="11">
    <source>
        <dbReference type="ARBA" id="ARBA00072883"/>
    </source>
</evidence>
<dbReference type="UniPathway" id="UPA00219"/>
<dbReference type="SUPFAM" id="SSF53244">
    <property type="entry name" value="MurD-like peptide ligases, peptide-binding domain"/>
    <property type="match status" value="1"/>
</dbReference>
<dbReference type="InterPro" id="IPR013221">
    <property type="entry name" value="Mur_ligase_cen"/>
</dbReference>
<dbReference type="GO" id="GO:0071555">
    <property type="term" value="P:cell wall organization"/>
    <property type="evidence" value="ECO:0007669"/>
    <property type="project" value="UniProtKB-KW"/>
</dbReference>
<keyword evidence="6 15" id="KW-0131">Cell cycle</keyword>
<dbReference type="RefSeq" id="WP_123929025.1">
    <property type="nucleotide sequence ID" value="NZ_RKRE01000002.1"/>
</dbReference>
<dbReference type="NCBIfam" id="NF001126">
    <property type="entry name" value="PRK00139.1-4"/>
    <property type="match status" value="1"/>
</dbReference>
<keyword evidence="7 15" id="KW-0961">Cell wall biogenesis/degradation</keyword>
<evidence type="ECO:0000259" key="19">
    <source>
        <dbReference type="Pfam" id="PF08245"/>
    </source>
</evidence>
<dbReference type="Gene3D" id="3.90.190.20">
    <property type="entry name" value="Mur ligase, C-terminal domain"/>
    <property type="match status" value="1"/>
</dbReference>
<evidence type="ECO:0000313" key="21">
    <source>
        <dbReference type="Proteomes" id="UP000282654"/>
    </source>
</evidence>
<keyword evidence="15" id="KW-0963">Cytoplasm</keyword>
<dbReference type="Gene3D" id="3.40.1190.10">
    <property type="entry name" value="Mur-like, catalytic domain"/>
    <property type="match status" value="1"/>
</dbReference>
<feature type="binding site" evidence="15">
    <location>
        <position position="174"/>
    </location>
    <ligand>
        <name>UDP-N-acetyl-alpha-D-muramoyl-L-alanyl-D-glutamate</name>
        <dbReference type="ChEBI" id="CHEBI:83900"/>
    </ligand>
</feature>
<dbReference type="Pfam" id="PF02875">
    <property type="entry name" value="Mur_ligase_C"/>
    <property type="match status" value="1"/>
</dbReference>
<evidence type="ECO:0000256" key="10">
    <source>
        <dbReference type="ARBA" id="ARBA00066633"/>
    </source>
</evidence>
<evidence type="ECO:0000256" key="1">
    <source>
        <dbReference type="ARBA" id="ARBA00004752"/>
    </source>
</evidence>
<dbReference type="GO" id="GO:0008765">
    <property type="term" value="F:UDP-N-acetylmuramoylalanyl-D-glutamate-2,6-diaminopimelate ligase activity"/>
    <property type="evidence" value="ECO:0007669"/>
    <property type="project" value="UniProtKB-UniRule"/>
</dbReference>
<dbReference type="GO" id="GO:0005737">
    <property type="term" value="C:cytoplasm"/>
    <property type="evidence" value="ECO:0007669"/>
    <property type="project" value="UniProtKB-SubCell"/>
</dbReference>
<protein>
    <recommendedName>
        <fullName evidence="11 15">UDP-N-acetylmuramoyl-L-alanyl-D-glutamate--2,6-diaminopimelate ligase</fullName>
        <ecNumber evidence="10 15">6.3.2.13</ecNumber>
    </recommendedName>
    <alternativeName>
        <fullName evidence="12 15">Meso-A2pm-adding enzyme</fullName>
    </alternativeName>
    <alternativeName>
        <fullName evidence="13 15">Meso-diaminopimelate-adding enzyme</fullName>
    </alternativeName>
    <alternativeName>
        <fullName evidence="14 15">UDP-MurNAc-L-Ala-D-Glu:meso-diaminopimelate ligase</fullName>
    </alternativeName>
    <alternativeName>
        <fullName evidence="15">UDP-MurNAc-tripeptide synthetase</fullName>
    </alternativeName>
    <alternativeName>
        <fullName evidence="15">UDP-N-acetylmuramyl-tripeptide synthetase</fullName>
    </alternativeName>
</protein>
<comment type="subcellular location">
    <subcellularLocation>
        <location evidence="15 16">Cytoplasm</location>
    </subcellularLocation>
</comment>
<comment type="caution">
    <text evidence="15">Lacks conserved residue(s) required for the propagation of feature annotation.</text>
</comment>
<evidence type="ECO:0000256" key="8">
    <source>
        <dbReference type="ARBA" id="ARBA00050251"/>
    </source>
</evidence>
<evidence type="ECO:0000256" key="15">
    <source>
        <dbReference type="HAMAP-Rule" id="MF_00208"/>
    </source>
</evidence>
<dbReference type="InterPro" id="IPR036565">
    <property type="entry name" value="Mur-like_cat_sf"/>
</dbReference>
<feature type="modified residue" description="N6-carboxylysine" evidence="15">
    <location>
        <position position="214"/>
    </location>
</feature>
<dbReference type="InterPro" id="IPR036615">
    <property type="entry name" value="Mur_ligase_C_dom_sf"/>
</dbReference>
<comment type="catalytic activity">
    <reaction evidence="8 15">
        <text>UDP-N-acetyl-alpha-D-muramoyl-L-alanyl-D-glutamate + meso-2,6-diaminopimelate + ATP = UDP-N-acetyl-alpha-D-muramoyl-L-alanyl-gamma-D-glutamyl-meso-2,6-diaminopimelate + ADP + phosphate + H(+)</text>
        <dbReference type="Rhea" id="RHEA:23676"/>
        <dbReference type="ChEBI" id="CHEBI:15378"/>
        <dbReference type="ChEBI" id="CHEBI:30616"/>
        <dbReference type="ChEBI" id="CHEBI:43474"/>
        <dbReference type="ChEBI" id="CHEBI:57791"/>
        <dbReference type="ChEBI" id="CHEBI:83900"/>
        <dbReference type="ChEBI" id="CHEBI:83905"/>
        <dbReference type="ChEBI" id="CHEBI:456216"/>
        <dbReference type="EC" id="6.3.2.13"/>
    </reaction>
</comment>
<dbReference type="Gene3D" id="3.40.1390.10">
    <property type="entry name" value="MurE/MurF, N-terminal domain"/>
    <property type="match status" value="1"/>
</dbReference>